<evidence type="ECO:0000313" key="2">
    <source>
        <dbReference type="EMBL" id="KAH3881440.1"/>
    </source>
</evidence>
<keyword evidence="3" id="KW-1185">Reference proteome</keyword>
<protein>
    <submittedName>
        <fullName evidence="2">Uncharacterized protein</fullName>
    </submittedName>
</protein>
<name>A0A9D4MSJ7_DREPO</name>
<feature type="compositionally biased region" description="Pro residues" evidence="1">
    <location>
        <begin position="366"/>
        <end position="376"/>
    </location>
</feature>
<feature type="region of interest" description="Disordered" evidence="1">
    <location>
        <begin position="314"/>
        <end position="400"/>
    </location>
</feature>
<evidence type="ECO:0000313" key="3">
    <source>
        <dbReference type="Proteomes" id="UP000828390"/>
    </source>
</evidence>
<feature type="compositionally biased region" description="Pro residues" evidence="1">
    <location>
        <begin position="332"/>
        <end position="342"/>
    </location>
</feature>
<dbReference type="Proteomes" id="UP000828390">
    <property type="component" value="Unassembled WGS sequence"/>
</dbReference>
<feature type="region of interest" description="Disordered" evidence="1">
    <location>
        <begin position="115"/>
        <end position="143"/>
    </location>
</feature>
<gene>
    <name evidence="2" type="ORF">DPMN_005366</name>
</gene>
<dbReference type="EMBL" id="JAIWYP010000001">
    <property type="protein sequence ID" value="KAH3881440.1"/>
    <property type="molecule type" value="Genomic_DNA"/>
</dbReference>
<evidence type="ECO:0000256" key="1">
    <source>
        <dbReference type="SAM" id="MobiDB-lite"/>
    </source>
</evidence>
<proteinExistence type="predicted"/>
<reference evidence="2" key="2">
    <citation type="submission" date="2020-11" db="EMBL/GenBank/DDBJ databases">
        <authorList>
            <person name="McCartney M.A."/>
            <person name="Auch B."/>
            <person name="Kono T."/>
            <person name="Mallez S."/>
            <person name="Becker A."/>
            <person name="Gohl D.M."/>
            <person name="Silverstein K.A.T."/>
            <person name="Koren S."/>
            <person name="Bechman K.B."/>
            <person name="Herman A."/>
            <person name="Abrahante J.E."/>
            <person name="Garbe J."/>
        </authorList>
    </citation>
    <scope>NUCLEOTIDE SEQUENCE</scope>
    <source>
        <strain evidence="2">Duluth1</strain>
        <tissue evidence="2">Whole animal</tissue>
    </source>
</reference>
<reference evidence="2" key="1">
    <citation type="journal article" date="2019" name="bioRxiv">
        <title>The Genome of the Zebra Mussel, Dreissena polymorpha: A Resource for Invasive Species Research.</title>
        <authorList>
            <person name="McCartney M.A."/>
            <person name="Auch B."/>
            <person name="Kono T."/>
            <person name="Mallez S."/>
            <person name="Zhang Y."/>
            <person name="Obille A."/>
            <person name="Becker A."/>
            <person name="Abrahante J.E."/>
            <person name="Garbe J."/>
            <person name="Badalamenti J.P."/>
            <person name="Herman A."/>
            <person name="Mangelson H."/>
            <person name="Liachko I."/>
            <person name="Sullivan S."/>
            <person name="Sone E.D."/>
            <person name="Koren S."/>
            <person name="Silverstein K.A.T."/>
            <person name="Beckman K.B."/>
            <person name="Gohl D.M."/>
        </authorList>
    </citation>
    <scope>NUCLEOTIDE SEQUENCE</scope>
    <source>
        <strain evidence="2">Duluth1</strain>
        <tissue evidence="2">Whole animal</tissue>
    </source>
</reference>
<accession>A0A9D4MSJ7</accession>
<comment type="caution">
    <text evidence="2">The sequence shown here is derived from an EMBL/GenBank/DDBJ whole genome shotgun (WGS) entry which is preliminary data.</text>
</comment>
<organism evidence="2 3">
    <name type="scientific">Dreissena polymorpha</name>
    <name type="common">Zebra mussel</name>
    <name type="synonym">Mytilus polymorpha</name>
    <dbReference type="NCBI Taxonomy" id="45954"/>
    <lineage>
        <taxon>Eukaryota</taxon>
        <taxon>Metazoa</taxon>
        <taxon>Spiralia</taxon>
        <taxon>Lophotrochozoa</taxon>
        <taxon>Mollusca</taxon>
        <taxon>Bivalvia</taxon>
        <taxon>Autobranchia</taxon>
        <taxon>Heteroconchia</taxon>
        <taxon>Euheterodonta</taxon>
        <taxon>Imparidentia</taxon>
        <taxon>Neoheterodontei</taxon>
        <taxon>Myida</taxon>
        <taxon>Dreissenoidea</taxon>
        <taxon>Dreissenidae</taxon>
        <taxon>Dreissena</taxon>
    </lineage>
</organism>
<feature type="region of interest" description="Disordered" evidence="1">
    <location>
        <begin position="257"/>
        <end position="295"/>
    </location>
</feature>
<feature type="compositionally biased region" description="Polar residues" evidence="1">
    <location>
        <begin position="274"/>
        <end position="294"/>
    </location>
</feature>
<sequence length="482" mass="53816">MFQSSKVPDDDVLCPFCVSGKTREFKKVGDLRHHAKTKHPIEMEHAPKGLFSTKTCFYFSIHPLEYSKLHDVDKELSPEVQYARYLMAKWSTGRSPGIEERTGTWEEALNKSLPRQLLNKPPPRQLLNKSPPRQLLNKPPPHHLKRKATDSLFLLAIVITLDSIKVFAESVSDVFQIRLYRNISTDRRAMETLKRREFLVKDAIEPVGRWSTFHDSSLVLEEVALILGIRSSYIHSIRKKDNIIFKAFCMADDDDARSLRSPSPISIHSEEITDTTSSLSTINKPLTTRLSTPVQEPARAATLATPLFDELPAPAALSPLPSGTSTLQDLPPATPNYAPPSPLQDDLQTPVPASPLQSNTLQDLPPAAPNYAPPSPLQDDLQTPVPASPFQSNTLQDLPPATPTPLAQDELYTIATPTPAANMYKPTPSAKLLRFKARSLLVDGNMPLFPSAKRDWATVEEESILLLPNLLWPPKNWRKTHP</sequence>
<dbReference type="AlphaFoldDB" id="A0A9D4MSJ7"/>